<organism evidence="2 3">
    <name type="scientific">Castilleja foliolosa</name>
    <dbReference type="NCBI Taxonomy" id="1961234"/>
    <lineage>
        <taxon>Eukaryota</taxon>
        <taxon>Viridiplantae</taxon>
        <taxon>Streptophyta</taxon>
        <taxon>Embryophyta</taxon>
        <taxon>Tracheophyta</taxon>
        <taxon>Spermatophyta</taxon>
        <taxon>Magnoliopsida</taxon>
        <taxon>eudicotyledons</taxon>
        <taxon>Gunneridae</taxon>
        <taxon>Pentapetalae</taxon>
        <taxon>asterids</taxon>
        <taxon>lamiids</taxon>
        <taxon>Lamiales</taxon>
        <taxon>Orobanchaceae</taxon>
        <taxon>Pedicularideae</taxon>
        <taxon>Castillejinae</taxon>
        <taxon>Castilleja</taxon>
    </lineage>
</organism>
<dbReference type="Proteomes" id="UP001632038">
    <property type="component" value="Unassembled WGS sequence"/>
</dbReference>
<protein>
    <submittedName>
        <fullName evidence="2">Uncharacterized protein</fullName>
    </submittedName>
</protein>
<dbReference type="AlphaFoldDB" id="A0ABD3BRH8"/>
<sequence length="166" mass="18442">MQLTCRKEQTATLLDMKLASQQNIQMWARYPQQDNGGITYVCKDDDNITPNFSADTVFFNESMQAIVNISCKDMVTRHAETENPKNVPHLIRTIVDTPRLLHVTLKNDGQIVVNSVSDIPPTTETESSTTLTGTSTFSPATPLPKLAGSKRSIVETPGPEKRMKHI</sequence>
<dbReference type="EMBL" id="JAVIJP010000069">
    <property type="protein sequence ID" value="KAL3619322.1"/>
    <property type="molecule type" value="Genomic_DNA"/>
</dbReference>
<evidence type="ECO:0000313" key="2">
    <source>
        <dbReference type="EMBL" id="KAL3619322.1"/>
    </source>
</evidence>
<evidence type="ECO:0000256" key="1">
    <source>
        <dbReference type="SAM" id="MobiDB-lite"/>
    </source>
</evidence>
<comment type="caution">
    <text evidence="2">The sequence shown here is derived from an EMBL/GenBank/DDBJ whole genome shotgun (WGS) entry which is preliminary data.</text>
</comment>
<proteinExistence type="predicted"/>
<keyword evidence="3" id="KW-1185">Reference proteome</keyword>
<reference evidence="3" key="1">
    <citation type="journal article" date="2024" name="IScience">
        <title>Strigolactones Initiate the Formation of Haustorium-like Structures in Castilleja.</title>
        <authorList>
            <person name="Buerger M."/>
            <person name="Peterson D."/>
            <person name="Chory J."/>
        </authorList>
    </citation>
    <scope>NUCLEOTIDE SEQUENCE [LARGE SCALE GENOMIC DNA]</scope>
</reference>
<evidence type="ECO:0000313" key="3">
    <source>
        <dbReference type="Proteomes" id="UP001632038"/>
    </source>
</evidence>
<gene>
    <name evidence="2" type="ORF">CASFOL_036892</name>
</gene>
<feature type="region of interest" description="Disordered" evidence="1">
    <location>
        <begin position="116"/>
        <end position="166"/>
    </location>
</feature>
<accession>A0ABD3BRH8</accession>
<name>A0ABD3BRH8_9LAMI</name>
<feature type="compositionally biased region" description="Low complexity" evidence="1">
    <location>
        <begin position="120"/>
        <end position="140"/>
    </location>
</feature>